<organism evidence="3 4">
    <name type="scientific">Lederbergia lenta</name>
    <name type="common">Bacillus lentus</name>
    <dbReference type="NCBI Taxonomy" id="1467"/>
    <lineage>
        <taxon>Bacteria</taxon>
        <taxon>Bacillati</taxon>
        <taxon>Bacillota</taxon>
        <taxon>Bacilli</taxon>
        <taxon>Bacillales</taxon>
        <taxon>Bacillaceae</taxon>
        <taxon>Lederbergia</taxon>
    </lineage>
</organism>
<dbReference type="STRING" id="1348624.GCA_001591545_00955"/>
<dbReference type="InterPro" id="IPR020210">
    <property type="entry name" value="Uncharacterised_YpbF_TM"/>
</dbReference>
<feature type="transmembrane region" description="Helical" evidence="2">
    <location>
        <begin position="79"/>
        <end position="98"/>
    </location>
</feature>
<reference evidence="3 4" key="1">
    <citation type="submission" date="2018-06" db="EMBL/GenBank/DDBJ databases">
        <authorList>
            <consortium name="Pathogen Informatics"/>
            <person name="Doyle S."/>
        </authorList>
    </citation>
    <scope>NUCLEOTIDE SEQUENCE [LARGE SCALE GENOMIC DNA]</scope>
    <source>
        <strain evidence="3 4">NCTC4824</strain>
    </source>
</reference>
<evidence type="ECO:0000256" key="1">
    <source>
        <dbReference type="SAM" id="Coils"/>
    </source>
</evidence>
<protein>
    <submittedName>
        <fullName evidence="3">YpbF</fullName>
    </submittedName>
</protein>
<dbReference type="EMBL" id="LS483476">
    <property type="protein sequence ID" value="SQI56484.1"/>
    <property type="molecule type" value="Genomic_DNA"/>
</dbReference>
<gene>
    <name evidence="3" type="ORF">NCTC4824_01884</name>
</gene>
<feature type="transmembrane region" description="Helical" evidence="2">
    <location>
        <begin position="36"/>
        <end position="59"/>
    </location>
</feature>
<dbReference type="AlphaFoldDB" id="A0A2X4Z773"/>
<keyword evidence="2" id="KW-1133">Transmembrane helix</keyword>
<evidence type="ECO:0000256" key="2">
    <source>
        <dbReference type="SAM" id="Phobius"/>
    </source>
</evidence>
<evidence type="ECO:0000313" key="3">
    <source>
        <dbReference type="EMBL" id="SQI56484.1"/>
    </source>
</evidence>
<sequence length="151" mass="18242">MDSFLLMMDEHTDVVTKQMLQSLINKRVKHTRYKTIHFTLLIIAMLYGFIALYVLYSQIIKPYSYTLLDIFSVFLANEFILFFLFCGFLLFGSVKIYFDKKEKAEKEFHELRCEIIDKSKDLWKNDSWGERHKVYKYLKSTYDINLYHESK</sequence>
<name>A0A2X4Z773_LEDLE</name>
<dbReference type="RefSeq" id="WP_066137688.1">
    <property type="nucleotide sequence ID" value="NZ_CBCSGM010000001.1"/>
</dbReference>
<dbReference type="Proteomes" id="UP000249134">
    <property type="component" value="Chromosome 1"/>
</dbReference>
<keyword evidence="2" id="KW-0812">Transmembrane</keyword>
<keyword evidence="2" id="KW-0472">Membrane</keyword>
<keyword evidence="1" id="KW-0175">Coiled coil</keyword>
<dbReference type="KEGG" id="blen:NCTC4824_01884"/>
<accession>A0A2X4Z773</accession>
<keyword evidence="4" id="KW-1185">Reference proteome</keyword>
<feature type="coiled-coil region" evidence="1">
    <location>
        <begin position="94"/>
        <end position="121"/>
    </location>
</feature>
<proteinExistence type="predicted"/>
<evidence type="ECO:0000313" key="4">
    <source>
        <dbReference type="Proteomes" id="UP000249134"/>
    </source>
</evidence>
<dbReference type="Pfam" id="PF10864">
    <property type="entry name" value="DUF2663"/>
    <property type="match status" value="1"/>
</dbReference>